<comment type="caution">
    <text evidence="1">The sequence shown here is derived from an EMBL/GenBank/DDBJ whole genome shotgun (WGS) entry which is preliminary data.</text>
</comment>
<evidence type="ECO:0000313" key="1">
    <source>
        <dbReference type="EMBL" id="PKK58533.1"/>
    </source>
</evidence>
<dbReference type="Gene3D" id="1.10.150.50">
    <property type="entry name" value="Transcription Factor, Ets-1"/>
    <property type="match status" value="1"/>
</dbReference>
<accession>A0A2N1MA59</accession>
<dbReference type="VEuPathDB" id="FungiDB:RhiirFUN_016579"/>
<name>A0A2N1MA59_9GLOM</name>
<reference evidence="1 2" key="1">
    <citation type="submission" date="2016-04" db="EMBL/GenBank/DDBJ databases">
        <title>Genome analyses suggest a sexual origin of heterokaryosis in a supposedly ancient asexual fungus.</title>
        <authorList>
            <person name="Ropars J."/>
            <person name="Sedzielewska K."/>
            <person name="Noel J."/>
            <person name="Charron P."/>
            <person name="Farinelli L."/>
            <person name="Marton T."/>
            <person name="Kruger M."/>
            <person name="Pelin A."/>
            <person name="Brachmann A."/>
            <person name="Corradi N."/>
        </authorList>
    </citation>
    <scope>NUCLEOTIDE SEQUENCE [LARGE SCALE GENOMIC DNA]</scope>
    <source>
        <strain evidence="1 2">C2</strain>
    </source>
</reference>
<dbReference type="EMBL" id="LLXL01003534">
    <property type="protein sequence ID" value="PKK58533.1"/>
    <property type="molecule type" value="Genomic_DNA"/>
</dbReference>
<dbReference type="AlphaFoldDB" id="A0A2N1MA59"/>
<dbReference type="InterPro" id="IPR013761">
    <property type="entry name" value="SAM/pointed_sf"/>
</dbReference>
<dbReference type="Proteomes" id="UP000233469">
    <property type="component" value="Unassembled WGS sequence"/>
</dbReference>
<evidence type="ECO:0000313" key="2">
    <source>
        <dbReference type="Proteomes" id="UP000233469"/>
    </source>
</evidence>
<dbReference type="VEuPathDB" id="FungiDB:RhiirA1_418256"/>
<dbReference type="VEuPathDB" id="FungiDB:FUN_023471"/>
<organism evidence="1 2">
    <name type="scientific">Rhizophagus irregularis</name>
    <dbReference type="NCBI Taxonomy" id="588596"/>
    <lineage>
        <taxon>Eukaryota</taxon>
        <taxon>Fungi</taxon>
        <taxon>Fungi incertae sedis</taxon>
        <taxon>Mucoromycota</taxon>
        <taxon>Glomeromycotina</taxon>
        <taxon>Glomeromycetes</taxon>
        <taxon>Glomerales</taxon>
        <taxon>Glomeraceae</taxon>
        <taxon>Rhizophagus</taxon>
    </lineage>
</organism>
<proteinExistence type="predicted"/>
<gene>
    <name evidence="1" type="ORF">RhiirC2_763364</name>
</gene>
<reference evidence="1 2" key="2">
    <citation type="submission" date="2017-10" db="EMBL/GenBank/DDBJ databases">
        <title>Extensive intraspecific genome diversity in a model arbuscular mycorrhizal fungus.</title>
        <authorList>
            <person name="Chen E.C.H."/>
            <person name="Morin E."/>
            <person name="Baudet D."/>
            <person name="Noel J."/>
            <person name="Ndikumana S."/>
            <person name="Charron P."/>
            <person name="St-Onge C."/>
            <person name="Giorgi J."/>
            <person name="Grigoriev I.V."/>
            <person name="Roux C."/>
            <person name="Martin F.M."/>
            <person name="Corradi N."/>
        </authorList>
    </citation>
    <scope>NUCLEOTIDE SEQUENCE [LARGE SCALE GENOMIC DNA]</scope>
    <source>
        <strain evidence="1 2">C2</strain>
    </source>
</reference>
<sequence length="94" mass="11078">MSSIPTKADMIKEYEPESLIKFLREDPKLKHIEVSDLFTKLEEKQITGDSFLKLSGWDFKEYGMSLSQALDLEKYIKELYSRKRTDLTDNIIKK</sequence>
<protein>
    <submittedName>
        <fullName evidence="1">Uncharacterized protein</fullName>
    </submittedName>
</protein>